<name>A0A2P2QEK5_RHIMU</name>
<dbReference type="AlphaFoldDB" id="A0A2P2QEK5"/>
<organism evidence="1">
    <name type="scientific">Rhizophora mucronata</name>
    <name type="common">Asiatic mangrove</name>
    <dbReference type="NCBI Taxonomy" id="61149"/>
    <lineage>
        <taxon>Eukaryota</taxon>
        <taxon>Viridiplantae</taxon>
        <taxon>Streptophyta</taxon>
        <taxon>Embryophyta</taxon>
        <taxon>Tracheophyta</taxon>
        <taxon>Spermatophyta</taxon>
        <taxon>Magnoliopsida</taxon>
        <taxon>eudicotyledons</taxon>
        <taxon>Gunneridae</taxon>
        <taxon>Pentapetalae</taxon>
        <taxon>rosids</taxon>
        <taxon>fabids</taxon>
        <taxon>Malpighiales</taxon>
        <taxon>Rhizophoraceae</taxon>
        <taxon>Rhizophora</taxon>
    </lineage>
</organism>
<dbReference type="EMBL" id="GGEC01084986">
    <property type="protein sequence ID" value="MBX65470.1"/>
    <property type="molecule type" value="Transcribed_RNA"/>
</dbReference>
<proteinExistence type="predicted"/>
<reference evidence="1" key="1">
    <citation type="submission" date="2018-02" db="EMBL/GenBank/DDBJ databases">
        <title>Rhizophora mucronata_Transcriptome.</title>
        <authorList>
            <person name="Meera S.P."/>
            <person name="Sreeshan A."/>
            <person name="Augustine A."/>
        </authorList>
    </citation>
    <scope>NUCLEOTIDE SEQUENCE</scope>
    <source>
        <tissue evidence="1">Leaf</tissue>
    </source>
</reference>
<protein>
    <submittedName>
        <fullName evidence="1">Uncharacterized protein</fullName>
    </submittedName>
</protein>
<accession>A0A2P2QEK5</accession>
<sequence length="28" mass="3376">MIFQLRQTKHQYQCICYQNIPDTSESSI</sequence>
<evidence type="ECO:0000313" key="1">
    <source>
        <dbReference type="EMBL" id="MBX65470.1"/>
    </source>
</evidence>